<feature type="domain" description="DUF676" evidence="2">
    <location>
        <begin position="19"/>
        <end position="178"/>
    </location>
</feature>
<name>K3X862_GLOUD</name>
<evidence type="ECO:0000259" key="2">
    <source>
        <dbReference type="Pfam" id="PF05057"/>
    </source>
</evidence>
<dbReference type="Pfam" id="PF05057">
    <property type="entry name" value="DUF676"/>
    <property type="match status" value="1"/>
</dbReference>
<dbReference type="eggNOG" id="KOG4372">
    <property type="taxonomic scope" value="Eukaryota"/>
</dbReference>
<reference evidence="4" key="2">
    <citation type="submission" date="2010-04" db="EMBL/GenBank/DDBJ databases">
        <authorList>
            <person name="Buell R."/>
            <person name="Hamilton J."/>
            <person name="Hostetler J."/>
        </authorList>
    </citation>
    <scope>NUCLEOTIDE SEQUENCE [LARGE SCALE GENOMIC DNA]</scope>
    <source>
        <strain evidence="4">DAOM:BR144</strain>
    </source>
</reference>
<feature type="compositionally biased region" description="Polar residues" evidence="1">
    <location>
        <begin position="299"/>
        <end position="309"/>
    </location>
</feature>
<feature type="compositionally biased region" description="Basic and acidic residues" evidence="1">
    <location>
        <begin position="517"/>
        <end position="532"/>
    </location>
</feature>
<dbReference type="Gene3D" id="3.40.50.1820">
    <property type="entry name" value="alpha/beta hydrolase"/>
    <property type="match status" value="1"/>
</dbReference>
<sequence length="635" mass="70612">MESGGEPNSSGGEQSLATATHLVVLMHGLHGSDQDFTNFQKLLVEHFAKESVYVHSATSNAATFFQTYDGIDTGGERLAQEIQDIASQMPQLSKFSVIGHSLGGLYSRYAIGILFARGFFVDVEPMNFITMATPHLGIRRPQRGSINFLFNSVTPKLFHRTGQQFTLTDSANELTQTLSMNSFVARSTEHFQAPVRSDMEGTLLICLEGACGDGELFEYYHCVLEDQLLQLFEIENQSGADFSIADQKSVVDIDLTRAEVTLELPHRPQRPKSGSGRVHSIYSSLLSLTRRSSTSSRRGSNASHTSDASRFSDPDIEASSHDPYEILIKYTPNSYDSVTDIGKRRVCVIRIPSEEIDKDWKWLVALSNNSFGLRCQAKSRRKDSSVRDENEAIEAPPLLTCMARGQFLQALLMFKARTLYANVFFDLQVPYSCGSIRAFNPYRMETTKRSTSPVYPHVTLYSIGSAPLVRDTLTAEIKLQLASKHGPVRFFSQDGHRKRLSFSAAGNSLPADFESDMSSHRYTATDETEHSRRASASASSSSASFSADGTRSDPFVDGDLIIDRVHEAFTSSSDTERDSLRGMLLTLQSVGWRRIDVLFDNVLAHERIIAKRANPNKLHESGIDVVYHVMDSFLL</sequence>
<dbReference type="InParanoid" id="K3X862"/>
<dbReference type="EnsemblProtists" id="PYU1_T013411">
    <property type="protein sequence ID" value="PYU1_T013411"/>
    <property type="gene ID" value="PYU1_G013382"/>
</dbReference>
<dbReference type="Proteomes" id="UP000019132">
    <property type="component" value="Unassembled WGS sequence"/>
</dbReference>
<dbReference type="InterPro" id="IPR029058">
    <property type="entry name" value="AB_hydrolase_fold"/>
</dbReference>
<feature type="compositionally biased region" description="Low complexity" evidence="1">
    <location>
        <begin position="289"/>
        <end position="298"/>
    </location>
</feature>
<dbReference type="PANTHER" id="PTHR12482">
    <property type="entry name" value="LIPASE ROG1-RELATED-RELATED"/>
    <property type="match status" value="1"/>
</dbReference>
<evidence type="ECO:0000313" key="4">
    <source>
        <dbReference type="Proteomes" id="UP000019132"/>
    </source>
</evidence>
<protein>
    <recommendedName>
        <fullName evidence="2">DUF676 domain-containing protein</fullName>
    </recommendedName>
</protein>
<feature type="compositionally biased region" description="Low complexity" evidence="1">
    <location>
        <begin position="534"/>
        <end position="547"/>
    </location>
</feature>
<reference evidence="4" key="1">
    <citation type="journal article" date="2010" name="Genome Biol.">
        <title>Genome sequence of the necrotrophic plant pathogen Pythium ultimum reveals original pathogenicity mechanisms and effector repertoire.</title>
        <authorList>
            <person name="Levesque C.A."/>
            <person name="Brouwer H."/>
            <person name="Cano L."/>
            <person name="Hamilton J.P."/>
            <person name="Holt C."/>
            <person name="Huitema E."/>
            <person name="Raffaele S."/>
            <person name="Robideau G.P."/>
            <person name="Thines M."/>
            <person name="Win J."/>
            <person name="Zerillo M.M."/>
            <person name="Beakes G.W."/>
            <person name="Boore J.L."/>
            <person name="Busam D."/>
            <person name="Dumas B."/>
            <person name="Ferriera S."/>
            <person name="Fuerstenberg S.I."/>
            <person name="Gachon C.M."/>
            <person name="Gaulin E."/>
            <person name="Govers F."/>
            <person name="Grenville-Briggs L."/>
            <person name="Horner N."/>
            <person name="Hostetler J."/>
            <person name="Jiang R.H."/>
            <person name="Johnson J."/>
            <person name="Krajaejun T."/>
            <person name="Lin H."/>
            <person name="Meijer H.J."/>
            <person name="Moore B."/>
            <person name="Morris P."/>
            <person name="Phuntmart V."/>
            <person name="Puiu D."/>
            <person name="Shetty J."/>
            <person name="Stajich J.E."/>
            <person name="Tripathy S."/>
            <person name="Wawra S."/>
            <person name="van West P."/>
            <person name="Whitty B.R."/>
            <person name="Coutinho P.M."/>
            <person name="Henrissat B."/>
            <person name="Martin F."/>
            <person name="Thomas P.D."/>
            <person name="Tyler B.M."/>
            <person name="De Vries R.P."/>
            <person name="Kamoun S."/>
            <person name="Yandell M."/>
            <person name="Tisserat N."/>
            <person name="Buell C.R."/>
        </authorList>
    </citation>
    <scope>NUCLEOTIDE SEQUENCE</scope>
    <source>
        <strain evidence="4">DAOM:BR144</strain>
    </source>
</reference>
<dbReference type="InterPro" id="IPR044294">
    <property type="entry name" value="Lipase-like"/>
</dbReference>
<dbReference type="EMBL" id="GL376609">
    <property type="status" value="NOT_ANNOTATED_CDS"/>
    <property type="molecule type" value="Genomic_DNA"/>
</dbReference>
<dbReference type="SUPFAM" id="SSF53474">
    <property type="entry name" value="alpha/beta-Hydrolases"/>
    <property type="match status" value="1"/>
</dbReference>
<dbReference type="HOGENOM" id="CLU_031254_0_0_1"/>
<evidence type="ECO:0000256" key="1">
    <source>
        <dbReference type="SAM" id="MobiDB-lite"/>
    </source>
</evidence>
<evidence type="ECO:0000313" key="3">
    <source>
        <dbReference type="EnsemblProtists" id="PYU1_T013411"/>
    </source>
</evidence>
<organism evidence="3 4">
    <name type="scientific">Globisporangium ultimum (strain ATCC 200006 / CBS 805.95 / DAOM BR144)</name>
    <name type="common">Pythium ultimum</name>
    <dbReference type="NCBI Taxonomy" id="431595"/>
    <lineage>
        <taxon>Eukaryota</taxon>
        <taxon>Sar</taxon>
        <taxon>Stramenopiles</taxon>
        <taxon>Oomycota</taxon>
        <taxon>Peronosporomycetes</taxon>
        <taxon>Pythiales</taxon>
        <taxon>Pythiaceae</taxon>
        <taxon>Globisporangium</taxon>
    </lineage>
</organism>
<dbReference type="VEuPathDB" id="FungiDB:PYU1_G013382"/>
<keyword evidence="4" id="KW-1185">Reference proteome</keyword>
<accession>K3X862</accession>
<reference evidence="3" key="3">
    <citation type="submission" date="2015-02" db="UniProtKB">
        <authorList>
            <consortium name="EnsemblProtists"/>
        </authorList>
    </citation>
    <scope>IDENTIFICATION</scope>
    <source>
        <strain evidence="3">DAOM BR144</strain>
    </source>
</reference>
<dbReference type="AlphaFoldDB" id="K3X862"/>
<dbReference type="OMA" id="AFNPYRL"/>
<dbReference type="InterPro" id="IPR007751">
    <property type="entry name" value="DUF676_lipase-like"/>
</dbReference>
<feature type="region of interest" description="Disordered" evidence="1">
    <location>
        <begin position="289"/>
        <end position="317"/>
    </location>
</feature>
<proteinExistence type="predicted"/>
<feature type="region of interest" description="Disordered" evidence="1">
    <location>
        <begin position="516"/>
        <end position="550"/>
    </location>
</feature>
<dbReference type="PANTHER" id="PTHR12482:SF62">
    <property type="entry name" value="LIPASE ROG1-RELATED"/>
    <property type="match status" value="1"/>
</dbReference>